<sequence length="483" mass="53286">MTDLSKRDSMEATVSDLKTKMETTHLSAAASKQRRPLGLTDLPPSVRNRIYAHVLDTELVNAGQPNVAYAHAIKDGVLHFSASRRPFPVSTSMFYVNKQIGQEAREYFYEKGLWVRFEVYSADARHAKTMLEDSGVLFATAAPAVLERCMLHAMDLTLVEKGSAQKRALVMFPAQYLPRLINFMEQASRASGTWAPSHKLWMSVLNTYALEVARVQGDLLELFRLLTNVGGVTVEKGNLLEGYAEALQASILAAEFTAEAWLGMVSETAERAEDVLRGKRDVDAAAQQAQSAIIAMTYGYLTRAETLHSQPEDFHKSIQRLRWRCELALGRALAAKHADTPNKSNASWLSDTSIPLQTRKAAAKDLLAAETATSHALSLATDSASPASNPWFQTLPPELIPPNKAEWFTDEERGRTWYACGIVHTALGECLFAAGDLERAERLWPGGEKEGVKEAFARAREGIDWNVRPGVGLKRAAGVAREE</sequence>
<protein>
    <submittedName>
        <fullName evidence="1">Uncharacterized protein</fullName>
    </submittedName>
</protein>
<dbReference type="RefSeq" id="XP_033691835.1">
    <property type="nucleotide sequence ID" value="XM_033832543.1"/>
</dbReference>
<dbReference type="EMBL" id="ML987189">
    <property type="protein sequence ID" value="KAF2256831.1"/>
    <property type="molecule type" value="Genomic_DNA"/>
</dbReference>
<evidence type="ECO:0000313" key="1">
    <source>
        <dbReference type="EMBL" id="KAF2256831.1"/>
    </source>
</evidence>
<accession>A0A6A6J367</accession>
<dbReference type="AlphaFoldDB" id="A0A6A6J367"/>
<dbReference type="Proteomes" id="UP000800094">
    <property type="component" value="Unassembled WGS sequence"/>
</dbReference>
<dbReference type="GeneID" id="54585873"/>
<keyword evidence="2" id="KW-1185">Reference proteome</keyword>
<reference evidence="1" key="1">
    <citation type="journal article" date="2020" name="Stud. Mycol.">
        <title>101 Dothideomycetes genomes: a test case for predicting lifestyles and emergence of pathogens.</title>
        <authorList>
            <person name="Haridas S."/>
            <person name="Albert R."/>
            <person name="Binder M."/>
            <person name="Bloem J."/>
            <person name="Labutti K."/>
            <person name="Salamov A."/>
            <person name="Andreopoulos B."/>
            <person name="Baker S."/>
            <person name="Barry K."/>
            <person name="Bills G."/>
            <person name="Bluhm B."/>
            <person name="Cannon C."/>
            <person name="Castanera R."/>
            <person name="Culley D."/>
            <person name="Daum C."/>
            <person name="Ezra D."/>
            <person name="Gonzalez J."/>
            <person name="Henrissat B."/>
            <person name="Kuo A."/>
            <person name="Liang C."/>
            <person name="Lipzen A."/>
            <person name="Lutzoni F."/>
            <person name="Magnuson J."/>
            <person name="Mondo S."/>
            <person name="Nolan M."/>
            <person name="Ohm R."/>
            <person name="Pangilinan J."/>
            <person name="Park H.-J."/>
            <person name="Ramirez L."/>
            <person name="Alfaro M."/>
            <person name="Sun H."/>
            <person name="Tritt A."/>
            <person name="Yoshinaga Y."/>
            <person name="Zwiers L.-H."/>
            <person name="Turgeon B."/>
            <person name="Goodwin S."/>
            <person name="Spatafora J."/>
            <person name="Crous P."/>
            <person name="Grigoriev I."/>
        </authorList>
    </citation>
    <scope>NUCLEOTIDE SEQUENCE</scope>
    <source>
        <strain evidence="1">CBS 122368</strain>
    </source>
</reference>
<dbReference type="OrthoDB" id="62952at2759"/>
<gene>
    <name evidence="1" type="ORF">BU26DRAFT_558266</name>
</gene>
<name>A0A6A6J367_9PLEO</name>
<evidence type="ECO:0000313" key="2">
    <source>
        <dbReference type="Proteomes" id="UP000800094"/>
    </source>
</evidence>
<organism evidence="1 2">
    <name type="scientific">Trematosphaeria pertusa</name>
    <dbReference type="NCBI Taxonomy" id="390896"/>
    <lineage>
        <taxon>Eukaryota</taxon>
        <taxon>Fungi</taxon>
        <taxon>Dikarya</taxon>
        <taxon>Ascomycota</taxon>
        <taxon>Pezizomycotina</taxon>
        <taxon>Dothideomycetes</taxon>
        <taxon>Pleosporomycetidae</taxon>
        <taxon>Pleosporales</taxon>
        <taxon>Massarineae</taxon>
        <taxon>Trematosphaeriaceae</taxon>
        <taxon>Trematosphaeria</taxon>
    </lineage>
</organism>
<proteinExistence type="predicted"/>